<accession>X1K7T1</accession>
<feature type="non-terminal residue" evidence="1">
    <location>
        <position position="80"/>
    </location>
</feature>
<gene>
    <name evidence="1" type="ORF">S03H2_58891</name>
</gene>
<organism evidence="1">
    <name type="scientific">marine sediment metagenome</name>
    <dbReference type="NCBI Taxonomy" id="412755"/>
    <lineage>
        <taxon>unclassified sequences</taxon>
        <taxon>metagenomes</taxon>
        <taxon>ecological metagenomes</taxon>
    </lineage>
</organism>
<dbReference type="EMBL" id="BARU01037838">
    <property type="protein sequence ID" value="GAH78143.1"/>
    <property type="molecule type" value="Genomic_DNA"/>
</dbReference>
<dbReference type="AlphaFoldDB" id="X1K7T1"/>
<evidence type="ECO:0000313" key="1">
    <source>
        <dbReference type="EMBL" id="GAH78143.1"/>
    </source>
</evidence>
<comment type="caution">
    <text evidence="1">The sequence shown here is derived from an EMBL/GenBank/DDBJ whole genome shotgun (WGS) entry which is preliminary data.</text>
</comment>
<sequence length="80" mass="9477">MIKLINQYIDEERIYGILDQRDQMFYYISYEMREKILSKIQNEGILKVADLATMLDMSSEIAIKVIYKLISQFQIKGSFS</sequence>
<protein>
    <submittedName>
        <fullName evidence="1">Uncharacterized protein</fullName>
    </submittedName>
</protein>
<reference evidence="1" key="1">
    <citation type="journal article" date="2014" name="Front. Microbiol.">
        <title>High frequency of phylogenetically diverse reductive dehalogenase-homologous genes in deep subseafloor sedimentary metagenomes.</title>
        <authorList>
            <person name="Kawai M."/>
            <person name="Futagami T."/>
            <person name="Toyoda A."/>
            <person name="Takaki Y."/>
            <person name="Nishi S."/>
            <person name="Hori S."/>
            <person name="Arai W."/>
            <person name="Tsubouchi T."/>
            <person name="Morono Y."/>
            <person name="Uchiyama I."/>
            <person name="Ito T."/>
            <person name="Fujiyama A."/>
            <person name="Inagaki F."/>
            <person name="Takami H."/>
        </authorList>
    </citation>
    <scope>NUCLEOTIDE SEQUENCE</scope>
    <source>
        <strain evidence="1">Expedition CK06-06</strain>
    </source>
</reference>
<name>X1K7T1_9ZZZZ</name>
<proteinExistence type="predicted"/>